<evidence type="ECO:0000313" key="6">
    <source>
        <dbReference type="Proteomes" id="UP001549257"/>
    </source>
</evidence>
<protein>
    <recommendedName>
        <fullName evidence="7">Golgi phosphoprotein 3 (GPP34)</fullName>
    </recommendedName>
</protein>
<dbReference type="RefSeq" id="WP_354024296.1">
    <property type="nucleotide sequence ID" value="NZ_JBEPSJ010000001.1"/>
</dbReference>
<dbReference type="Proteomes" id="UP001549257">
    <property type="component" value="Unassembled WGS sequence"/>
</dbReference>
<proteinExistence type="predicted"/>
<evidence type="ECO:0008006" key="7">
    <source>
        <dbReference type="Google" id="ProtNLM"/>
    </source>
</evidence>
<evidence type="ECO:0000256" key="3">
    <source>
        <dbReference type="ARBA" id="ARBA00023121"/>
    </source>
</evidence>
<dbReference type="Gene3D" id="1.10.3630.10">
    <property type="entry name" value="yeast vps74-n-term truncation variant domain like"/>
    <property type="match status" value="1"/>
</dbReference>
<keyword evidence="3" id="KW-0446">Lipid-binding</keyword>
<dbReference type="Pfam" id="PF05719">
    <property type="entry name" value="GPP34"/>
    <property type="match status" value="1"/>
</dbReference>
<accession>A0ABV2QM66</accession>
<evidence type="ECO:0000256" key="2">
    <source>
        <dbReference type="ARBA" id="ARBA00023034"/>
    </source>
</evidence>
<dbReference type="InterPro" id="IPR038261">
    <property type="entry name" value="GPP34-like_sf"/>
</dbReference>
<dbReference type="EMBL" id="JBEPSJ010000001">
    <property type="protein sequence ID" value="MET4582149.1"/>
    <property type="molecule type" value="Genomic_DNA"/>
</dbReference>
<evidence type="ECO:0000256" key="4">
    <source>
        <dbReference type="ARBA" id="ARBA00023136"/>
    </source>
</evidence>
<comment type="caution">
    <text evidence="5">The sequence shown here is derived from an EMBL/GenBank/DDBJ whole genome shotgun (WGS) entry which is preliminary data.</text>
</comment>
<dbReference type="InterPro" id="IPR008628">
    <property type="entry name" value="GPP34-like"/>
</dbReference>
<reference evidence="5 6" key="1">
    <citation type="submission" date="2024-06" db="EMBL/GenBank/DDBJ databases">
        <title>Sorghum-associated microbial communities from plants grown in Nebraska, USA.</title>
        <authorList>
            <person name="Schachtman D."/>
        </authorList>
    </citation>
    <scope>NUCLEOTIDE SEQUENCE [LARGE SCALE GENOMIC DNA]</scope>
    <source>
        <strain evidence="5 6">2857</strain>
    </source>
</reference>
<name>A0ABV2QM66_9MICO</name>
<evidence type="ECO:0000313" key="5">
    <source>
        <dbReference type="EMBL" id="MET4582149.1"/>
    </source>
</evidence>
<gene>
    <name evidence="5" type="ORF">ABIE21_001639</name>
</gene>
<organism evidence="5 6">
    <name type="scientific">Conyzicola nivalis</name>
    <dbReference type="NCBI Taxonomy" id="1477021"/>
    <lineage>
        <taxon>Bacteria</taxon>
        <taxon>Bacillati</taxon>
        <taxon>Actinomycetota</taxon>
        <taxon>Actinomycetes</taxon>
        <taxon>Micrococcales</taxon>
        <taxon>Microbacteriaceae</taxon>
        <taxon>Conyzicola</taxon>
    </lineage>
</organism>
<evidence type="ECO:0000256" key="1">
    <source>
        <dbReference type="ARBA" id="ARBA00004255"/>
    </source>
</evidence>
<keyword evidence="6" id="KW-1185">Reference proteome</keyword>
<keyword evidence="4" id="KW-0472">Membrane</keyword>
<comment type="subcellular location">
    <subcellularLocation>
        <location evidence="1">Golgi apparatus membrane</location>
        <topology evidence="1">Peripheral membrane protein</topology>
        <orientation evidence="1">Cytoplasmic side</orientation>
    </subcellularLocation>
</comment>
<keyword evidence="2" id="KW-0333">Golgi apparatus</keyword>
<sequence length="241" mass="26254">MTAPSGQRLTLTEELVILSFRRDTRKRQSRSADPSGSLMAMFRASLIIELVELGRVGLVARKATSPVLTTFGLRALSSELTGDDAADGLLAEIASGRRSDKALSWWLLDGNTMRAVTDGLVERGLVVERTTSFGPFTRDYRFEPVDVELDNAIRDRFEAVYYRAKEPTDRECLMAAVIHDSNIWAYFGPLTGPAERNAFQSRIVNLAARRRPAADTQLGGSGDDVAGVLSALRAAHSGGGH</sequence>